<keyword evidence="3" id="KW-1185">Reference proteome</keyword>
<protein>
    <submittedName>
        <fullName evidence="1 2">Uncharacterized protein</fullName>
    </submittedName>
</protein>
<gene>
    <name evidence="1" type="ORF">GUITHDRAFT_115069</name>
</gene>
<dbReference type="KEGG" id="gtt:GUITHDRAFT_115069"/>
<reference evidence="2" key="3">
    <citation type="submission" date="2016-03" db="UniProtKB">
        <authorList>
            <consortium name="EnsemblProtists"/>
        </authorList>
    </citation>
    <scope>IDENTIFICATION</scope>
</reference>
<reference evidence="3" key="2">
    <citation type="submission" date="2012-11" db="EMBL/GenBank/DDBJ databases">
        <authorList>
            <person name="Kuo A."/>
            <person name="Curtis B.A."/>
            <person name="Tanifuji G."/>
            <person name="Burki F."/>
            <person name="Gruber A."/>
            <person name="Irimia M."/>
            <person name="Maruyama S."/>
            <person name="Arias M.C."/>
            <person name="Ball S.G."/>
            <person name="Gile G.H."/>
            <person name="Hirakawa Y."/>
            <person name="Hopkins J.F."/>
            <person name="Rensing S.A."/>
            <person name="Schmutz J."/>
            <person name="Symeonidi A."/>
            <person name="Elias M."/>
            <person name="Eveleigh R.J."/>
            <person name="Herman E.K."/>
            <person name="Klute M.J."/>
            <person name="Nakayama T."/>
            <person name="Obornik M."/>
            <person name="Reyes-Prieto A."/>
            <person name="Armbrust E.V."/>
            <person name="Aves S.J."/>
            <person name="Beiko R.G."/>
            <person name="Coutinho P."/>
            <person name="Dacks J.B."/>
            <person name="Durnford D.G."/>
            <person name="Fast N.M."/>
            <person name="Green B.R."/>
            <person name="Grisdale C."/>
            <person name="Hempe F."/>
            <person name="Henrissat B."/>
            <person name="Hoppner M.P."/>
            <person name="Ishida K.-I."/>
            <person name="Kim E."/>
            <person name="Koreny L."/>
            <person name="Kroth P.G."/>
            <person name="Liu Y."/>
            <person name="Malik S.-B."/>
            <person name="Maier U.G."/>
            <person name="McRose D."/>
            <person name="Mock T."/>
            <person name="Neilson J.A."/>
            <person name="Onodera N.T."/>
            <person name="Poole A.M."/>
            <person name="Pritham E.J."/>
            <person name="Richards T.A."/>
            <person name="Rocap G."/>
            <person name="Roy S.W."/>
            <person name="Sarai C."/>
            <person name="Schaack S."/>
            <person name="Shirato S."/>
            <person name="Slamovits C.H."/>
            <person name="Spencer D.F."/>
            <person name="Suzuki S."/>
            <person name="Worden A.Z."/>
            <person name="Zauner S."/>
            <person name="Barry K."/>
            <person name="Bell C."/>
            <person name="Bharti A.K."/>
            <person name="Crow J.A."/>
            <person name="Grimwood J."/>
            <person name="Kramer R."/>
            <person name="Lindquist E."/>
            <person name="Lucas S."/>
            <person name="Salamov A."/>
            <person name="McFadden G.I."/>
            <person name="Lane C.E."/>
            <person name="Keeling P.J."/>
            <person name="Gray M.W."/>
            <person name="Grigoriev I.V."/>
            <person name="Archibald J.M."/>
        </authorList>
    </citation>
    <scope>NUCLEOTIDE SEQUENCE</scope>
    <source>
        <strain evidence="3">CCMP2712</strain>
    </source>
</reference>
<evidence type="ECO:0000313" key="2">
    <source>
        <dbReference type="EnsemblProtists" id="EKX38739"/>
    </source>
</evidence>
<organism evidence="1">
    <name type="scientific">Guillardia theta (strain CCMP2712)</name>
    <name type="common">Cryptophyte</name>
    <dbReference type="NCBI Taxonomy" id="905079"/>
    <lineage>
        <taxon>Eukaryota</taxon>
        <taxon>Cryptophyceae</taxon>
        <taxon>Pyrenomonadales</taxon>
        <taxon>Geminigeraceae</taxon>
        <taxon>Guillardia</taxon>
    </lineage>
</organism>
<dbReference type="AlphaFoldDB" id="L1IS62"/>
<dbReference type="EMBL" id="JH993045">
    <property type="protein sequence ID" value="EKX38739.1"/>
    <property type="molecule type" value="Genomic_DNA"/>
</dbReference>
<dbReference type="PaxDb" id="55529-EKX38739"/>
<accession>L1IS62</accession>
<proteinExistence type="predicted"/>
<reference evidence="1 3" key="1">
    <citation type="journal article" date="2012" name="Nature">
        <title>Algal genomes reveal evolutionary mosaicism and the fate of nucleomorphs.</title>
        <authorList>
            <consortium name="DOE Joint Genome Institute"/>
            <person name="Curtis B.A."/>
            <person name="Tanifuji G."/>
            <person name="Burki F."/>
            <person name="Gruber A."/>
            <person name="Irimia M."/>
            <person name="Maruyama S."/>
            <person name="Arias M.C."/>
            <person name="Ball S.G."/>
            <person name="Gile G.H."/>
            <person name="Hirakawa Y."/>
            <person name="Hopkins J.F."/>
            <person name="Kuo A."/>
            <person name="Rensing S.A."/>
            <person name="Schmutz J."/>
            <person name="Symeonidi A."/>
            <person name="Elias M."/>
            <person name="Eveleigh R.J."/>
            <person name="Herman E.K."/>
            <person name="Klute M.J."/>
            <person name="Nakayama T."/>
            <person name="Obornik M."/>
            <person name="Reyes-Prieto A."/>
            <person name="Armbrust E.V."/>
            <person name="Aves S.J."/>
            <person name="Beiko R.G."/>
            <person name="Coutinho P."/>
            <person name="Dacks J.B."/>
            <person name="Durnford D.G."/>
            <person name="Fast N.M."/>
            <person name="Green B.R."/>
            <person name="Grisdale C.J."/>
            <person name="Hempel F."/>
            <person name="Henrissat B."/>
            <person name="Hoppner M.P."/>
            <person name="Ishida K."/>
            <person name="Kim E."/>
            <person name="Koreny L."/>
            <person name="Kroth P.G."/>
            <person name="Liu Y."/>
            <person name="Malik S.B."/>
            <person name="Maier U.G."/>
            <person name="McRose D."/>
            <person name="Mock T."/>
            <person name="Neilson J.A."/>
            <person name="Onodera N.T."/>
            <person name="Poole A.M."/>
            <person name="Pritham E.J."/>
            <person name="Richards T.A."/>
            <person name="Rocap G."/>
            <person name="Roy S.W."/>
            <person name="Sarai C."/>
            <person name="Schaack S."/>
            <person name="Shirato S."/>
            <person name="Slamovits C.H."/>
            <person name="Spencer D.F."/>
            <person name="Suzuki S."/>
            <person name="Worden A.Z."/>
            <person name="Zauner S."/>
            <person name="Barry K."/>
            <person name="Bell C."/>
            <person name="Bharti A.K."/>
            <person name="Crow J.A."/>
            <person name="Grimwood J."/>
            <person name="Kramer R."/>
            <person name="Lindquist E."/>
            <person name="Lucas S."/>
            <person name="Salamov A."/>
            <person name="McFadden G.I."/>
            <person name="Lane C.E."/>
            <person name="Keeling P.J."/>
            <person name="Gray M.W."/>
            <person name="Grigoriev I.V."/>
            <person name="Archibald J.M."/>
        </authorList>
    </citation>
    <scope>NUCLEOTIDE SEQUENCE</scope>
    <source>
        <strain evidence="1 3">CCMP2712</strain>
    </source>
</reference>
<dbReference type="HOGENOM" id="CLU_1017233_0_0_1"/>
<dbReference type="RefSeq" id="XP_005825719.1">
    <property type="nucleotide sequence ID" value="XM_005825662.1"/>
</dbReference>
<dbReference type="EnsemblProtists" id="EKX38739">
    <property type="protein sequence ID" value="EKX38739"/>
    <property type="gene ID" value="GUITHDRAFT_115069"/>
</dbReference>
<evidence type="ECO:0000313" key="3">
    <source>
        <dbReference type="Proteomes" id="UP000011087"/>
    </source>
</evidence>
<dbReference type="Proteomes" id="UP000011087">
    <property type="component" value="Unassembled WGS sequence"/>
</dbReference>
<evidence type="ECO:0000313" key="1">
    <source>
        <dbReference type="EMBL" id="EKX38739.1"/>
    </source>
</evidence>
<name>L1IS62_GUITC</name>
<dbReference type="GeneID" id="17295480"/>
<sequence length="274" mass="31290">MKEEVAGASEMALSKAMVSEEQDKLPAASNALSERVAMTVGMLVRRKELFRQYARDIRGRTGVGAIAALVYCRRVVEKRERVWGDLFMIVMERKQKEVEETVLRAVDEVLSYPIKEEEWVWLRENLLSTYLWFARSSRGRYEYLWQELLEVARRKLALLAEEADAMRFPELEEVESRVLLLGDEDSMRQDHELVGMRAGLEEETLGGGDSAQFYDLNVYLNELLCIARLLDQPFQEHMRRLSSSLSSPVLFLPGPPKSLARCRAKAQGNVGGEG</sequence>